<sequence>MALDRVARLHAAVQRDGPTCIWCGRTFTDQVLPSTEHVVPRVKGGPSWLENEVAACRRCNADRGHTAPVEWLEECQRRGWQPDEQRLTRVLTALAAAIAERGGQRRARPYLDAQLRRLRRRGGDDRRVASGG</sequence>
<dbReference type="InterPro" id="IPR029471">
    <property type="entry name" value="HNH_5"/>
</dbReference>
<accession>A0A839Y709</accession>
<dbReference type="EMBL" id="JACIBU010000001">
    <property type="protein sequence ID" value="MBB3675533.1"/>
    <property type="molecule type" value="Genomic_DNA"/>
</dbReference>
<name>A0A839Y709_9ACTN</name>
<feature type="domain" description="HNH endonuclease 5" evidence="1">
    <location>
        <begin position="20"/>
        <end position="68"/>
    </location>
</feature>
<dbReference type="AlphaFoldDB" id="A0A839Y709"/>
<dbReference type="Proteomes" id="UP000580718">
    <property type="component" value="Unassembled WGS sequence"/>
</dbReference>
<dbReference type="InterPro" id="IPR003615">
    <property type="entry name" value="HNH_nuc"/>
</dbReference>
<reference evidence="2 3" key="1">
    <citation type="submission" date="2020-08" db="EMBL/GenBank/DDBJ databases">
        <title>Sequencing the genomes of 1000 actinobacteria strains.</title>
        <authorList>
            <person name="Klenk H.-P."/>
        </authorList>
    </citation>
    <scope>NUCLEOTIDE SEQUENCE [LARGE SCALE GENOMIC DNA]</scope>
    <source>
        <strain evidence="2 3">DSM 16678</strain>
    </source>
</reference>
<protein>
    <recommendedName>
        <fullName evidence="1">HNH endonuclease 5 domain-containing protein</fullName>
    </recommendedName>
</protein>
<dbReference type="Gene3D" id="1.10.30.50">
    <property type="match status" value="1"/>
</dbReference>
<dbReference type="CDD" id="cd00085">
    <property type="entry name" value="HNHc"/>
    <property type="match status" value="1"/>
</dbReference>
<dbReference type="InterPro" id="IPR052892">
    <property type="entry name" value="NA-targeting_endonuclease"/>
</dbReference>
<evidence type="ECO:0000313" key="2">
    <source>
        <dbReference type="EMBL" id="MBB3675533.1"/>
    </source>
</evidence>
<comment type="caution">
    <text evidence="2">The sequence shown here is derived from an EMBL/GenBank/DDBJ whole genome shotgun (WGS) entry which is preliminary data.</text>
</comment>
<dbReference type="RefSeq" id="WP_181428904.1">
    <property type="nucleotide sequence ID" value="NZ_JACIBU010000001.1"/>
</dbReference>
<evidence type="ECO:0000259" key="1">
    <source>
        <dbReference type="Pfam" id="PF14279"/>
    </source>
</evidence>
<dbReference type="PANTHER" id="PTHR33877:SF2">
    <property type="entry name" value="OS07G0170200 PROTEIN"/>
    <property type="match status" value="1"/>
</dbReference>
<dbReference type="Pfam" id="PF14279">
    <property type="entry name" value="HNH_5"/>
    <property type="match status" value="1"/>
</dbReference>
<proteinExistence type="predicted"/>
<dbReference type="PANTHER" id="PTHR33877">
    <property type="entry name" value="SLL1193 PROTEIN"/>
    <property type="match status" value="1"/>
</dbReference>
<evidence type="ECO:0000313" key="3">
    <source>
        <dbReference type="Proteomes" id="UP000580718"/>
    </source>
</evidence>
<organism evidence="2 3">
    <name type="scientific">Modestobacter versicolor</name>
    <dbReference type="NCBI Taxonomy" id="429133"/>
    <lineage>
        <taxon>Bacteria</taxon>
        <taxon>Bacillati</taxon>
        <taxon>Actinomycetota</taxon>
        <taxon>Actinomycetes</taxon>
        <taxon>Geodermatophilales</taxon>
        <taxon>Geodermatophilaceae</taxon>
        <taxon>Modestobacter</taxon>
    </lineage>
</organism>
<gene>
    <name evidence="2" type="ORF">FHX36_001268</name>
</gene>